<dbReference type="EMBL" id="QXTG01000003">
    <property type="protein sequence ID" value="RIX26482.1"/>
    <property type="molecule type" value="Genomic_DNA"/>
</dbReference>
<name>A0A3A1TT79_9MICO</name>
<dbReference type="Proteomes" id="UP000265742">
    <property type="component" value="Unassembled WGS sequence"/>
</dbReference>
<keyword evidence="2" id="KW-1185">Reference proteome</keyword>
<protein>
    <submittedName>
        <fullName evidence="1">Uncharacterized protein</fullName>
    </submittedName>
</protein>
<reference evidence="2" key="1">
    <citation type="submission" date="2018-09" db="EMBL/GenBank/DDBJ databases">
        <authorList>
            <person name="Kim I."/>
        </authorList>
    </citation>
    <scope>NUCLEOTIDE SEQUENCE [LARGE SCALE GENOMIC DNA]</scope>
    <source>
        <strain evidence="2">DD4a</strain>
    </source>
</reference>
<evidence type="ECO:0000313" key="2">
    <source>
        <dbReference type="Proteomes" id="UP000265742"/>
    </source>
</evidence>
<accession>A0A3A1TT79</accession>
<dbReference type="AlphaFoldDB" id="A0A3A1TT79"/>
<gene>
    <name evidence="1" type="ORF">D1781_16230</name>
</gene>
<organism evidence="1 2">
    <name type="scientific">Amnibacterium setariae</name>
    <dbReference type="NCBI Taxonomy" id="2306585"/>
    <lineage>
        <taxon>Bacteria</taxon>
        <taxon>Bacillati</taxon>
        <taxon>Actinomycetota</taxon>
        <taxon>Actinomycetes</taxon>
        <taxon>Micrococcales</taxon>
        <taxon>Microbacteriaceae</taxon>
        <taxon>Amnibacterium</taxon>
    </lineage>
</organism>
<sequence>MANLDALLKDLAEASDVIASLDRDRAAAVARRDAVVREASKAGATWVKIREITGMSPTTISKALNGRA</sequence>
<dbReference type="RefSeq" id="WP_119483557.1">
    <property type="nucleotide sequence ID" value="NZ_QXTG01000003.1"/>
</dbReference>
<dbReference type="OrthoDB" id="9958388at2"/>
<proteinExistence type="predicted"/>
<evidence type="ECO:0000313" key="1">
    <source>
        <dbReference type="EMBL" id="RIX26482.1"/>
    </source>
</evidence>
<comment type="caution">
    <text evidence="1">The sequence shown here is derived from an EMBL/GenBank/DDBJ whole genome shotgun (WGS) entry which is preliminary data.</text>
</comment>